<dbReference type="RefSeq" id="WP_238020030.1">
    <property type="nucleotide sequence ID" value="NZ_JAIFZM010000008.1"/>
</dbReference>
<evidence type="ECO:0000313" key="3">
    <source>
        <dbReference type="Proteomes" id="UP001199631"/>
    </source>
</evidence>
<gene>
    <name evidence="2" type="ORF">K3T81_10830</name>
</gene>
<protein>
    <submittedName>
        <fullName evidence="2">YfmQ family protein</fullName>
    </submittedName>
</protein>
<evidence type="ECO:0000313" key="2">
    <source>
        <dbReference type="EMBL" id="MCG3419649.1"/>
    </source>
</evidence>
<organism evidence="2 3">
    <name type="scientific">Oceanobacillus jordanicus</name>
    <dbReference type="NCBI Taxonomy" id="2867266"/>
    <lineage>
        <taxon>Bacteria</taxon>
        <taxon>Bacillati</taxon>
        <taxon>Bacillota</taxon>
        <taxon>Bacilli</taxon>
        <taxon>Bacillales</taxon>
        <taxon>Bacillaceae</taxon>
        <taxon>Oceanobacillus</taxon>
    </lineage>
</organism>
<dbReference type="Proteomes" id="UP001199631">
    <property type="component" value="Unassembled WGS sequence"/>
</dbReference>
<keyword evidence="1" id="KW-0472">Membrane</keyword>
<keyword evidence="3" id="KW-1185">Reference proteome</keyword>
<comment type="caution">
    <text evidence="2">The sequence shown here is derived from an EMBL/GenBank/DDBJ whole genome shotgun (WGS) entry which is preliminary data.</text>
</comment>
<dbReference type="AlphaFoldDB" id="A0AAW5B572"/>
<sequence length="153" mass="17699">MTWTTVLVIVGGIILKLLTSPPSALVGWLLSKFELHPKLESNDITVAINGKHLQEEEKNRFTDYFNEAHFLKSNHIFPGNEELFLHPETNVIPFIINVKIRKREMNLYVYCYDDQVDVVKQWKKKVTSYSLRSEYLQKLTSSKSINEQAASSI</sequence>
<evidence type="ECO:0000256" key="1">
    <source>
        <dbReference type="SAM" id="Phobius"/>
    </source>
</evidence>
<reference evidence="2 3" key="1">
    <citation type="journal article" date="2022" name="Evol. Bioinform. Online">
        <title>Draft Genome Sequence of Oceanobacillus jordanicus Strain GSFE11, a Halotolerant Plant Growth-Promoting Bacterial Endophyte Isolated From the Jordan Valley.</title>
        <authorList>
            <person name="Alhindi T."/>
            <person name="Albdaiwi R."/>
        </authorList>
    </citation>
    <scope>NUCLEOTIDE SEQUENCE [LARGE SCALE GENOMIC DNA]</scope>
    <source>
        <strain evidence="2 3">GSFE11</strain>
    </source>
</reference>
<proteinExistence type="predicted"/>
<keyword evidence="1" id="KW-1133">Transmembrane helix</keyword>
<feature type="transmembrane region" description="Helical" evidence="1">
    <location>
        <begin position="6"/>
        <end position="30"/>
    </location>
</feature>
<dbReference type="Pfam" id="PF10787">
    <property type="entry name" value="YfmQ"/>
    <property type="match status" value="1"/>
</dbReference>
<accession>A0AAW5B572</accession>
<dbReference type="EMBL" id="JAIFZM010000008">
    <property type="protein sequence ID" value="MCG3419649.1"/>
    <property type="molecule type" value="Genomic_DNA"/>
</dbReference>
<keyword evidence="1" id="KW-0812">Transmembrane</keyword>
<name>A0AAW5B572_9BACI</name>
<dbReference type="InterPro" id="IPR019723">
    <property type="entry name" value="Uncharacterised_YfmQ"/>
</dbReference>